<organism evidence="3 4">
    <name type="scientific">Thiorhodococcus fuscus</name>
    <dbReference type="NCBI Taxonomy" id="527200"/>
    <lineage>
        <taxon>Bacteria</taxon>
        <taxon>Pseudomonadati</taxon>
        <taxon>Pseudomonadota</taxon>
        <taxon>Gammaproteobacteria</taxon>
        <taxon>Chromatiales</taxon>
        <taxon>Chromatiaceae</taxon>
        <taxon>Thiorhodococcus</taxon>
    </lineage>
</organism>
<dbReference type="NCBIfam" id="TIGR00252">
    <property type="entry name" value="YraN family protein"/>
    <property type="match status" value="1"/>
</dbReference>
<dbReference type="InterPro" id="IPR003509">
    <property type="entry name" value="UPF0102_YraN-like"/>
</dbReference>
<dbReference type="NCBIfam" id="NF009154">
    <property type="entry name" value="PRK12497.3-3"/>
    <property type="match status" value="1"/>
</dbReference>
<dbReference type="NCBIfam" id="NF009150">
    <property type="entry name" value="PRK12497.1-3"/>
    <property type="match status" value="1"/>
</dbReference>
<dbReference type="InterPro" id="IPR011856">
    <property type="entry name" value="tRNA_endonuc-like_dom_sf"/>
</dbReference>
<dbReference type="PANTHER" id="PTHR34039">
    <property type="entry name" value="UPF0102 PROTEIN YRAN"/>
    <property type="match status" value="1"/>
</dbReference>
<comment type="caution">
    <text evidence="3">The sequence shown here is derived from an EMBL/GenBank/DDBJ whole genome shotgun (WGS) entry which is preliminary data.</text>
</comment>
<proteinExistence type="inferred from homology"/>
<dbReference type="Gene3D" id="3.40.1350.10">
    <property type="match status" value="1"/>
</dbReference>
<dbReference type="HAMAP" id="MF_00048">
    <property type="entry name" value="UPF0102"/>
    <property type="match status" value="1"/>
</dbReference>
<evidence type="ECO:0000256" key="2">
    <source>
        <dbReference type="HAMAP-Rule" id="MF_00048"/>
    </source>
</evidence>
<dbReference type="RefSeq" id="WP_386025299.1">
    <property type="nucleotide sequence ID" value="NZ_JBHUHX010000015.1"/>
</dbReference>
<evidence type="ECO:0000313" key="4">
    <source>
        <dbReference type="Proteomes" id="UP001597337"/>
    </source>
</evidence>
<dbReference type="Pfam" id="PF02021">
    <property type="entry name" value="UPF0102"/>
    <property type="match status" value="1"/>
</dbReference>
<sequence>MKSPKDTSGIGAEAERLAESFLNGQGLETMARNHRCRYGEIDLVMRDGAVLVFVEVRFRRSNQFGTPAETVDRRKQQRLITTARHYLKTNPSTLPCRFDVIAIDGQNRIQWIQHAFAVESS</sequence>
<keyword evidence="4" id="KW-1185">Reference proteome</keyword>
<evidence type="ECO:0000256" key="1">
    <source>
        <dbReference type="ARBA" id="ARBA00006738"/>
    </source>
</evidence>
<dbReference type="PANTHER" id="PTHR34039:SF1">
    <property type="entry name" value="UPF0102 PROTEIN YRAN"/>
    <property type="match status" value="1"/>
</dbReference>
<dbReference type="InterPro" id="IPR011335">
    <property type="entry name" value="Restrct_endonuc-II-like"/>
</dbReference>
<accession>A0ABW4Y7P3</accession>
<dbReference type="EMBL" id="JBHUHX010000015">
    <property type="protein sequence ID" value="MFD2111674.1"/>
    <property type="molecule type" value="Genomic_DNA"/>
</dbReference>
<reference evidence="4" key="1">
    <citation type="journal article" date="2019" name="Int. J. Syst. Evol. Microbiol.">
        <title>The Global Catalogue of Microorganisms (GCM) 10K type strain sequencing project: providing services to taxonomists for standard genome sequencing and annotation.</title>
        <authorList>
            <consortium name="The Broad Institute Genomics Platform"/>
            <consortium name="The Broad Institute Genome Sequencing Center for Infectious Disease"/>
            <person name="Wu L."/>
            <person name="Ma J."/>
        </authorList>
    </citation>
    <scope>NUCLEOTIDE SEQUENCE [LARGE SCALE GENOMIC DNA]</scope>
    <source>
        <strain evidence="4">KACC 12597</strain>
    </source>
</reference>
<evidence type="ECO:0000313" key="3">
    <source>
        <dbReference type="EMBL" id="MFD2111674.1"/>
    </source>
</evidence>
<comment type="similarity">
    <text evidence="1 2">Belongs to the UPF0102 family.</text>
</comment>
<dbReference type="CDD" id="cd20736">
    <property type="entry name" value="PoNe_Nuclease"/>
    <property type="match status" value="1"/>
</dbReference>
<dbReference type="SUPFAM" id="SSF52980">
    <property type="entry name" value="Restriction endonuclease-like"/>
    <property type="match status" value="1"/>
</dbReference>
<dbReference type="Proteomes" id="UP001597337">
    <property type="component" value="Unassembled WGS sequence"/>
</dbReference>
<name>A0ABW4Y7P3_9GAMM</name>
<gene>
    <name evidence="3" type="ORF">ACFSJC_07470</name>
</gene>
<protein>
    <recommendedName>
        <fullName evidence="2">UPF0102 protein ACFSJC_07470</fullName>
    </recommendedName>
</protein>